<keyword evidence="2" id="KW-1185">Reference proteome</keyword>
<proteinExistence type="predicted"/>
<evidence type="ECO:0000313" key="2">
    <source>
        <dbReference type="Proteomes" id="UP001595443"/>
    </source>
</evidence>
<gene>
    <name evidence="1" type="ORF">ACFOES_15360</name>
</gene>
<sequence length="193" mass="21626">MTDSDKFEVGRLARRLASGYYAFVVAHQVAVNPLSANALPPPQRLGPELIRFPTGKIKRKDGTYHSVHMLHFLDLLREDQSLQEEFLRAWAIGALLTLDDALKVHNHFDNAPVLELVYHLRNGVAHGNQFTINSSGKKRLARHPAHNRDAVVRSPEEIVFEITESTSGPVLFDFMGAGDVIDLLQSVECHLTR</sequence>
<dbReference type="RefSeq" id="WP_377834187.1">
    <property type="nucleotide sequence ID" value="NZ_JBHRSK010000013.1"/>
</dbReference>
<dbReference type="Proteomes" id="UP001595443">
    <property type="component" value="Unassembled WGS sequence"/>
</dbReference>
<evidence type="ECO:0008006" key="3">
    <source>
        <dbReference type="Google" id="ProtNLM"/>
    </source>
</evidence>
<reference evidence="2" key="1">
    <citation type="journal article" date="2019" name="Int. J. Syst. Evol. Microbiol.">
        <title>The Global Catalogue of Microorganisms (GCM) 10K type strain sequencing project: providing services to taxonomists for standard genome sequencing and annotation.</title>
        <authorList>
            <consortium name="The Broad Institute Genomics Platform"/>
            <consortium name="The Broad Institute Genome Sequencing Center for Infectious Disease"/>
            <person name="Wu L."/>
            <person name="Ma J."/>
        </authorList>
    </citation>
    <scope>NUCLEOTIDE SEQUENCE [LARGE SCALE GENOMIC DNA]</scope>
    <source>
        <strain evidence="2">KCTC 62192</strain>
    </source>
</reference>
<organism evidence="1 2">
    <name type="scientific">Acidimangrovimonas pyrenivorans</name>
    <dbReference type="NCBI Taxonomy" id="2030798"/>
    <lineage>
        <taxon>Bacteria</taxon>
        <taxon>Pseudomonadati</taxon>
        <taxon>Pseudomonadota</taxon>
        <taxon>Alphaproteobacteria</taxon>
        <taxon>Rhodobacterales</taxon>
        <taxon>Paracoccaceae</taxon>
        <taxon>Acidimangrovimonas</taxon>
    </lineage>
</organism>
<comment type="caution">
    <text evidence="1">The sequence shown here is derived from an EMBL/GenBank/DDBJ whole genome shotgun (WGS) entry which is preliminary data.</text>
</comment>
<protein>
    <recommendedName>
        <fullName evidence="3">Abi-like protein</fullName>
    </recommendedName>
</protein>
<evidence type="ECO:0000313" key="1">
    <source>
        <dbReference type="EMBL" id="MFC2969478.1"/>
    </source>
</evidence>
<accession>A0ABV7AK36</accession>
<dbReference type="EMBL" id="JBHRSK010000013">
    <property type="protein sequence ID" value="MFC2969478.1"/>
    <property type="molecule type" value="Genomic_DNA"/>
</dbReference>
<name>A0ABV7AK36_9RHOB</name>